<dbReference type="GO" id="GO:0006351">
    <property type="term" value="P:DNA-templated transcription"/>
    <property type="evidence" value="ECO:0007669"/>
    <property type="project" value="InterPro"/>
</dbReference>
<keyword evidence="5" id="KW-1133">Transmembrane helix</keyword>
<feature type="region of interest" description="Disordered" evidence="4">
    <location>
        <begin position="54"/>
        <end position="102"/>
    </location>
</feature>
<evidence type="ECO:0000256" key="2">
    <source>
        <dbReference type="ARBA" id="ARBA00023242"/>
    </source>
</evidence>
<evidence type="ECO:0000259" key="6">
    <source>
        <dbReference type="PROSITE" id="PS50048"/>
    </source>
</evidence>
<accession>A0A9P9G985</accession>
<dbReference type="InterPro" id="IPR001138">
    <property type="entry name" value="Zn2Cys6_DnaBD"/>
</dbReference>
<evidence type="ECO:0000256" key="5">
    <source>
        <dbReference type="SAM" id="Phobius"/>
    </source>
</evidence>
<sequence length="882" mass="97615">MQPTQAKTRRRAPRACRLCRSRKVRCVTVDSSQQCVNCQLDGTSCDLTRPCQPTTASTLKSCRPFNEPSPRRRRPSGNLDSISGASQPISSPTSSMTHQSSGYYVPSAASTVDESTTLRTANSSAHQQLRDEATSLAYPSYSFLQAPTIRSIFDQDREFLVAQGCFTLPQRLILDEFIRHYFLHVHPMLPLLNEAEFWAAYDGKRPHDDTAGKVPMIVMQAILFVCASFVSSSAILALGFKNAHGAKTAFYRRAKLLFDFNCEPSPIAIAQAAILLSHSHLTPLDHTESARLGSMWLNIAIFQAREAKAHQYQSIPAVGCQGSAGQVSSRNCLKRLWWCCIIRDRVMPLTSRRRINIDHSNFDFGCSPPLERSDVAEEIHMSKVYTATTKSFLSDILVELIKLCVVLTDILTMVSALQHSSRPFVPRVDAVTNNIRECKSTLQQWQATAQRLKANPDGQVAQDAAPSAASRDSLTLFTRVLDLYYYSAMTTLCHYEMMHFDMVAASLGLDYQDWSLDENGNQVEEALRRVTECLEELVRLRLAQWLPLSVIGCTAFPLALQALDTKLRQDAWTGWIPSYSTTPPARGNQTQIDVLVQVVEACRPRHTAVEWVIEAVKCNVTTAYQCFQARQIQSGDSQTLTSWTQILRLKPRQYLCLVTAMDFSISRGKLPGKGDLPLGLDDVFPDPVFGVGIPVTPCLGLASGWGPKGLTFVPLEPGDGKQDANLGAQDLPDVDSMGILGDLTMFEPEFACGREAYPETGSNPDAGKHQHLLLECHVETPTPCDVSSMAHSASERELRLGPRNPHRQIVETNASVSLHISNKSPYADATEEDDVIGSGQTDPVHWGDMVMHGNVTSLGFGLDYAILEELQDIISRNEGYNK</sequence>
<keyword evidence="5" id="KW-0472">Membrane</keyword>
<dbReference type="OrthoDB" id="5041285at2759"/>
<dbReference type="Proteomes" id="UP000736672">
    <property type="component" value="Unassembled WGS sequence"/>
</dbReference>
<evidence type="ECO:0000256" key="3">
    <source>
        <dbReference type="SAM" id="Coils"/>
    </source>
</evidence>
<keyword evidence="5" id="KW-0812">Transmembrane</keyword>
<proteinExistence type="predicted"/>
<keyword evidence="1" id="KW-0479">Metal-binding</keyword>
<dbReference type="PROSITE" id="PS00463">
    <property type="entry name" value="ZN2_CY6_FUNGAL_1"/>
    <property type="match status" value="1"/>
</dbReference>
<feature type="compositionally biased region" description="Low complexity" evidence="4">
    <location>
        <begin position="90"/>
        <end position="101"/>
    </location>
</feature>
<comment type="caution">
    <text evidence="7">The sequence shown here is derived from an EMBL/GenBank/DDBJ whole genome shotgun (WGS) entry which is preliminary data.</text>
</comment>
<evidence type="ECO:0000256" key="4">
    <source>
        <dbReference type="SAM" id="MobiDB-lite"/>
    </source>
</evidence>
<dbReference type="SUPFAM" id="SSF57701">
    <property type="entry name" value="Zn2/Cys6 DNA-binding domain"/>
    <property type="match status" value="1"/>
</dbReference>
<dbReference type="CDD" id="cd00067">
    <property type="entry name" value="GAL4"/>
    <property type="match status" value="1"/>
</dbReference>
<dbReference type="EMBL" id="JAGTJS010000026">
    <property type="protein sequence ID" value="KAH7234332.1"/>
    <property type="molecule type" value="Genomic_DNA"/>
</dbReference>
<dbReference type="CDD" id="cd12148">
    <property type="entry name" value="fungal_TF_MHR"/>
    <property type="match status" value="1"/>
</dbReference>
<dbReference type="GO" id="GO:0008270">
    <property type="term" value="F:zinc ion binding"/>
    <property type="evidence" value="ECO:0007669"/>
    <property type="project" value="InterPro"/>
</dbReference>
<dbReference type="PANTHER" id="PTHR47425">
    <property type="entry name" value="FARB-RELATED"/>
    <property type="match status" value="1"/>
</dbReference>
<dbReference type="PANTHER" id="PTHR47425:SF2">
    <property type="entry name" value="FARB-RELATED"/>
    <property type="match status" value="1"/>
</dbReference>
<gene>
    <name evidence="7" type="ORF">B0J15DRAFT_529978</name>
</gene>
<keyword evidence="8" id="KW-1185">Reference proteome</keyword>
<reference evidence="7" key="1">
    <citation type="journal article" date="2021" name="Nat. Commun.">
        <title>Genetic determinants of endophytism in the Arabidopsis root mycobiome.</title>
        <authorList>
            <person name="Mesny F."/>
            <person name="Miyauchi S."/>
            <person name="Thiergart T."/>
            <person name="Pickel B."/>
            <person name="Atanasova L."/>
            <person name="Karlsson M."/>
            <person name="Huettel B."/>
            <person name="Barry K.W."/>
            <person name="Haridas S."/>
            <person name="Chen C."/>
            <person name="Bauer D."/>
            <person name="Andreopoulos W."/>
            <person name="Pangilinan J."/>
            <person name="LaButti K."/>
            <person name="Riley R."/>
            <person name="Lipzen A."/>
            <person name="Clum A."/>
            <person name="Drula E."/>
            <person name="Henrissat B."/>
            <person name="Kohler A."/>
            <person name="Grigoriev I.V."/>
            <person name="Martin F.M."/>
            <person name="Hacquard S."/>
        </authorList>
    </citation>
    <scope>NUCLEOTIDE SEQUENCE</scope>
    <source>
        <strain evidence="7">FSSC 5 MPI-SDFR-AT-0091</strain>
    </source>
</reference>
<evidence type="ECO:0000313" key="8">
    <source>
        <dbReference type="Proteomes" id="UP000736672"/>
    </source>
</evidence>
<dbReference type="GO" id="GO:0003677">
    <property type="term" value="F:DNA binding"/>
    <property type="evidence" value="ECO:0007669"/>
    <property type="project" value="InterPro"/>
</dbReference>
<organism evidence="7 8">
    <name type="scientific">Fusarium solani</name>
    <name type="common">Filamentous fungus</name>
    <dbReference type="NCBI Taxonomy" id="169388"/>
    <lineage>
        <taxon>Eukaryota</taxon>
        <taxon>Fungi</taxon>
        <taxon>Dikarya</taxon>
        <taxon>Ascomycota</taxon>
        <taxon>Pezizomycotina</taxon>
        <taxon>Sordariomycetes</taxon>
        <taxon>Hypocreomycetidae</taxon>
        <taxon>Hypocreales</taxon>
        <taxon>Nectriaceae</taxon>
        <taxon>Fusarium</taxon>
        <taxon>Fusarium solani species complex</taxon>
    </lineage>
</organism>
<name>A0A9P9G985_FUSSL</name>
<evidence type="ECO:0000256" key="1">
    <source>
        <dbReference type="ARBA" id="ARBA00022723"/>
    </source>
</evidence>
<feature type="domain" description="Zn(2)-C6 fungal-type" evidence="6">
    <location>
        <begin position="15"/>
        <end position="47"/>
    </location>
</feature>
<dbReference type="InterPro" id="IPR007219">
    <property type="entry name" value="XnlR_reg_dom"/>
</dbReference>
<feature type="compositionally biased region" description="Polar residues" evidence="4">
    <location>
        <begin position="78"/>
        <end position="89"/>
    </location>
</feature>
<feature type="coiled-coil region" evidence="3">
    <location>
        <begin position="428"/>
        <end position="455"/>
    </location>
</feature>
<dbReference type="Pfam" id="PF04082">
    <property type="entry name" value="Fungal_trans"/>
    <property type="match status" value="1"/>
</dbReference>
<dbReference type="InterPro" id="IPR036864">
    <property type="entry name" value="Zn2-C6_fun-type_DNA-bd_sf"/>
</dbReference>
<dbReference type="InterPro" id="IPR052761">
    <property type="entry name" value="Fungal_Detox/Toxin_TFs"/>
</dbReference>
<dbReference type="GO" id="GO:0000981">
    <property type="term" value="F:DNA-binding transcription factor activity, RNA polymerase II-specific"/>
    <property type="evidence" value="ECO:0007669"/>
    <property type="project" value="InterPro"/>
</dbReference>
<dbReference type="Gene3D" id="4.10.240.10">
    <property type="entry name" value="Zn(2)-C6 fungal-type DNA-binding domain"/>
    <property type="match status" value="1"/>
</dbReference>
<feature type="transmembrane region" description="Helical" evidence="5">
    <location>
        <begin position="214"/>
        <end position="240"/>
    </location>
</feature>
<dbReference type="AlphaFoldDB" id="A0A9P9G985"/>
<evidence type="ECO:0000313" key="7">
    <source>
        <dbReference type="EMBL" id="KAH7234332.1"/>
    </source>
</evidence>
<keyword evidence="2" id="KW-0539">Nucleus</keyword>
<dbReference type="PROSITE" id="PS50048">
    <property type="entry name" value="ZN2_CY6_FUNGAL_2"/>
    <property type="match status" value="1"/>
</dbReference>
<keyword evidence="3" id="KW-0175">Coiled coil</keyword>
<protein>
    <recommendedName>
        <fullName evidence="6">Zn(2)-C6 fungal-type domain-containing protein</fullName>
    </recommendedName>
</protein>